<feature type="transmembrane region" description="Helical" evidence="2">
    <location>
        <begin position="1005"/>
        <end position="1026"/>
    </location>
</feature>
<evidence type="ECO:0000313" key="3">
    <source>
        <dbReference type="EMBL" id="KAK8785862.1"/>
    </source>
</evidence>
<gene>
    <name evidence="3" type="ORF">V5799_007772</name>
</gene>
<reference evidence="3 4" key="1">
    <citation type="journal article" date="2023" name="Arcadia Sci">
        <title>De novo assembly of a long-read Amblyomma americanum tick genome.</title>
        <authorList>
            <person name="Chou S."/>
            <person name="Poskanzer K.E."/>
            <person name="Rollins M."/>
            <person name="Thuy-Boun P.S."/>
        </authorList>
    </citation>
    <scope>NUCLEOTIDE SEQUENCE [LARGE SCALE GENOMIC DNA]</scope>
    <source>
        <strain evidence="3">F_SG_1</strain>
        <tissue evidence="3">Salivary glands</tissue>
    </source>
</reference>
<comment type="caution">
    <text evidence="3">The sequence shown here is derived from an EMBL/GenBank/DDBJ whole genome shotgun (WGS) entry which is preliminary data.</text>
</comment>
<dbReference type="EMBL" id="JARKHS020003270">
    <property type="protein sequence ID" value="KAK8785862.1"/>
    <property type="molecule type" value="Genomic_DNA"/>
</dbReference>
<feature type="compositionally biased region" description="Pro residues" evidence="1">
    <location>
        <begin position="978"/>
        <end position="990"/>
    </location>
</feature>
<keyword evidence="2" id="KW-1133">Transmembrane helix</keyword>
<proteinExistence type="predicted"/>
<organism evidence="3 4">
    <name type="scientific">Amblyomma americanum</name>
    <name type="common">Lone star tick</name>
    <dbReference type="NCBI Taxonomy" id="6943"/>
    <lineage>
        <taxon>Eukaryota</taxon>
        <taxon>Metazoa</taxon>
        <taxon>Ecdysozoa</taxon>
        <taxon>Arthropoda</taxon>
        <taxon>Chelicerata</taxon>
        <taxon>Arachnida</taxon>
        <taxon>Acari</taxon>
        <taxon>Parasitiformes</taxon>
        <taxon>Ixodida</taxon>
        <taxon>Ixodoidea</taxon>
        <taxon>Ixodidae</taxon>
        <taxon>Amblyomminae</taxon>
        <taxon>Amblyomma</taxon>
    </lineage>
</organism>
<dbReference type="Proteomes" id="UP001321473">
    <property type="component" value="Unassembled WGS sequence"/>
</dbReference>
<keyword evidence="4" id="KW-1185">Reference proteome</keyword>
<protein>
    <submittedName>
        <fullName evidence="3">Uncharacterized protein</fullName>
    </submittedName>
</protein>
<feature type="region of interest" description="Disordered" evidence="1">
    <location>
        <begin position="818"/>
        <end position="859"/>
    </location>
</feature>
<keyword evidence="2" id="KW-0472">Membrane</keyword>
<sequence length="1036" mass="116801">MKSLKLFSLLCLMNRQVKPLRSFNLHTLPKKLLVKWRSQEPQNYRRHYQRQLHKYYQCPKQQLICLWPLNMKSLKLFSLLCLMNRQVKPLRSFNLHTLPNKLLVKWRNQEPHNYRKHYRKHYKRQLQKYYQCPNLQQICLWLLYMKSLKLFNLLCLMNRQVKPLRSFNLHTLPNKLLVKWHSQEPYNYRRHYQRQLQKYYRCPKQQLMCLWLLNMKSLKLFSLLCLMNRQVKPLRSFNLHTLPNKLLVKWHSQEPYNYRRHYQRQLQKYYQCPKQQLICLWLLNMKSLKLFSLLCLMNRQVKPLRSFNLHTLPNKLLVKWHSQEPYNYRRHYQRQLQKCYQCPKQLLICLWLLNMKSLKLFSLLCLMNRQPGAVELPEVLPETTAEVLPVPKAAADLPAPLTTPLTDAPEKLLHATLTQVARELEPPAAVELTKVQPETTTEALAVPKATADRPVASKQGEEPVAQPCVPCKAPEVILPASIIDEMAPAVKQTATSPQLHSHSEVTSLIPAYPAESNFKVVKEEAGAPVTQEAIAKQPEVFQEVVASSEKGVAKPNGLLIPLVTSETGMGIAAEAPGVTQSELAIAEALRESREEALKREGQEALLLEGIVAEVLLPELEEHEAEAASLETLARPLISERDLDQAQISGTSLPPIEPVTYADFQQSLKAPAGSLQSKTTDLVLVRLTPDYTASLPGADAKQLYLEGGEKIDTPIATASHRGAVEKEEEISQLAAAAIAVAEAAVIMEAQESQRCMPAEPSMTGSIVTAVSEFPVVLAVADASISQEIREKIADDIEMRPSVSRTALVAVIADERHEQPDAPCAALGAPSVTTTSSSAEDRSRPQQDQAEPSDGLQVPEPLVPALDDEIHAPMPTSFNVPVINIQYNFHFPAPGAPGPSGQQPPPSPEQAMAAQVLQGALAQQGIAGHIPGHHVLTPEQQAVRHMTERLNDIASRGTEPYTGRQSPARGTFFRQLPRKPVTPVPPLQPPPRASASQESRRRCGVRAVVFLLAFLMLIFIMLYALGLFGKKRYFMYYG</sequence>
<feature type="region of interest" description="Disordered" evidence="1">
    <location>
        <begin position="954"/>
        <end position="996"/>
    </location>
</feature>
<keyword evidence="2" id="KW-0812">Transmembrane</keyword>
<accession>A0AAQ4FGU5</accession>
<evidence type="ECO:0000313" key="4">
    <source>
        <dbReference type="Proteomes" id="UP001321473"/>
    </source>
</evidence>
<evidence type="ECO:0000256" key="2">
    <source>
        <dbReference type="SAM" id="Phobius"/>
    </source>
</evidence>
<dbReference type="AlphaFoldDB" id="A0AAQ4FGU5"/>
<evidence type="ECO:0000256" key="1">
    <source>
        <dbReference type="SAM" id="MobiDB-lite"/>
    </source>
</evidence>
<name>A0AAQ4FGU5_AMBAM</name>